<evidence type="ECO:0000256" key="4">
    <source>
        <dbReference type="SAM" id="SignalP"/>
    </source>
</evidence>
<dbReference type="GO" id="GO:0005576">
    <property type="term" value="C:extracellular region"/>
    <property type="evidence" value="ECO:0007669"/>
    <property type="project" value="UniProtKB-SubCell"/>
</dbReference>
<feature type="signal peptide" evidence="4">
    <location>
        <begin position="1"/>
        <end position="17"/>
    </location>
</feature>
<comment type="similarity">
    <text evidence="2">Belongs to the cerato-platanin family.</text>
</comment>
<dbReference type="OrthoDB" id="4898945at2759"/>
<evidence type="ECO:0000256" key="1">
    <source>
        <dbReference type="ARBA" id="ARBA00004613"/>
    </source>
</evidence>
<accession>A0A5C3KTP5</accession>
<feature type="chain" id="PRO_5023009117" evidence="4">
    <location>
        <begin position="18"/>
        <end position="153"/>
    </location>
</feature>
<comment type="subcellular location">
    <subcellularLocation>
        <location evidence="1">Secreted</location>
    </subcellularLocation>
</comment>
<dbReference type="STRING" id="230819.A0A5C3KTP5"/>
<dbReference type="InterPro" id="IPR036908">
    <property type="entry name" value="RlpA-like_sf"/>
</dbReference>
<dbReference type="Proteomes" id="UP000307440">
    <property type="component" value="Unassembled WGS sequence"/>
</dbReference>
<dbReference type="EMBL" id="ML210223">
    <property type="protein sequence ID" value="TFK23213.1"/>
    <property type="molecule type" value="Genomic_DNA"/>
</dbReference>
<dbReference type="AlphaFoldDB" id="A0A5C3KTP5"/>
<dbReference type="Pfam" id="PF07249">
    <property type="entry name" value="Cerato-platanin"/>
    <property type="match status" value="1"/>
</dbReference>
<reference evidence="5 6" key="1">
    <citation type="journal article" date="2019" name="Nat. Ecol. Evol.">
        <title>Megaphylogeny resolves global patterns of mushroom evolution.</title>
        <authorList>
            <person name="Varga T."/>
            <person name="Krizsan K."/>
            <person name="Foldi C."/>
            <person name="Dima B."/>
            <person name="Sanchez-Garcia M."/>
            <person name="Sanchez-Ramirez S."/>
            <person name="Szollosi G.J."/>
            <person name="Szarkandi J.G."/>
            <person name="Papp V."/>
            <person name="Albert L."/>
            <person name="Andreopoulos W."/>
            <person name="Angelini C."/>
            <person name="Antonin V."/>
            <person name="Barry K.W."/>
            <person name="Bougher N.L."/>
            <person name="Buchanan P."/>
            <person name="Buyck B."/>
            <person name="Bense V."/>
            <person name="Catcheside P."/>
            <person name="Chovatia M."/>
            <person name="Cooper J."/>
            <person name="Damon W."/>
            <person name="Desjardin D."/>
            <person name="Finy P."/>
            <person name="Geml J."/>
            <person name="Haridas S."/>
            <person name="Hughes K."/>
            <person name="Justo A."/>
            <person name="Karasinski D."/>
            <person name="Kautmanova I."/>
            <person name="Kiss B."/>
            <person name="Kocsube S."/>
            <person name="Kotiranta H."/>
            <person name="LaButti K.M."/>
            <person name="Lechner B.E."/>
            <person name="Liimatainen K."/>
            <person name="Lipzen A."/>
            <person name="Lukacs Z."/>
            <person name="Mihaltcheva S."/>
            <person name="Morgado L.N."/>
            <person name="Niskanen T."/>
            <person name="Noordeloos M.E."/>
            <person name="Ohm R.A."/>
            <person name="Ortiz-Santana B."/>
            <person name="Ovrebo C."/>
            <person name="Racz N."/>
            <person name="Riley R."/>
            <person name="Savchenko A."/>
            <person name="Shiryaev A."/>
            <person name="Soop K."/>
            <person name="Spirin V."/>
            <person name="Szebenyi C."/>
            <person name="Tomsovsky M."/>
            <person name="Tulloss R.E."/>
            <person name="Uehling J."/>
            <person name="Grigoriev I.V."/>
            <person name="Vagvolgyi C."/>
            <person name="Papp T."/>
            <person name="Martin F.M."/>
            <person name="Miettinen O."/>
            <person name="Hibbett D.S."/>
            <person name="Nagy L.G."/>
        </authorList>
    </citation>
    <scope>NUCLEOTIDE SEQUENCE [LARGE SCALE GENOMIC DNA]</scope>
    <source>
        <strain evidence="5 6">CBS 121175</strain>
    </source>
</reference>
<evidence type="ECO:0000313" key="6">
    <source>
        <dbReference type="Proteomes" id="UP000307440"/>
    </source>
</evidence>
<dbReference type="SUPFAM" id="SSF50685">
    <property type="entry name" value="Barwin-like endoglucanases"/>
    <property type="match status" value="1"/>
</dbReference>
<sequence length="153" mass="15931">MLSSLALLLTCAAAVLAGPPLLTTIVYDDAYCVGSASLSTTTCSTGSNGLITKGYPTFGSLPSFPRIAGTIMVEGWNSTNCGSCYEIYHEPRNGAGGRSIYVTAVNSAPQIPNGPGFILCTDTLLALTEETRNTVPANIPVEVRAVPDYDCGF</sequence>
<evidence type="ECO:0000256" key="2">
    <source>
        <dbReference type="ARBA" id="ARBA00010421"/>
    </source>
</evidence>
<evidence type="ECO:0000313" key="5">
    <source>
        <dbReference type="EMBL" id="TFK23213.1"/>
    </source>
</evidence>
<keyword evidence="4" id="KW-0732">Signal</keyword>
<proteinExistence type="inferred from homology"/>
<name>A0A5C3KTP5_COPMA</name>
<protein>
    <submittedName>
        <fullName evidence="5">Snodprot1</fullName>
    </submittedName>
</protein>
<gene>
    <name evidence="5" type="ORF">FA15DRAFT_670713</name>
</gene>
<keyword evidence="3" id="KW-0964">Secreted</keyword>
<dbReference type="CDD" id="cd22778">
    <property type="entry name" value="DPBB_CEPL-like"/>
    <property type="match status" value="1"/>
</dbReference>
<evidence type="ECO:0000256" key="3">
    <source>
        <dbReference type="ARBA" id="ARBA00022525"/>
    </source>
</evidence>
<organism evidence="5 6">
    <name type="scientific">Coprinopsis marcescibilis</name>
    <name type="common">Agaric fungus</name>
    <name type="synonym">Psathyrella marcescibilis</name>
    <dbReference type="NCBI Taxonomy" id="230819"/>
    <lineage>
        <taxon>Eukaryota</taxon>
        <taxon>Fungi</taxon>
        <taxon>Dikarya</taxon>
        <taxon>Basidiomycota</taxon>
        <taxon>Agaricomycotina</taxon>
        <taxon>Agaricomycetes</taxon>
        <taxon>Agaricomycetidae</taxon>
        <taxon>Agaricales</taxon>
        <taxon>Agaricineae</taxon>
        <taxon>Psathyrellaceae</taxon>
        <taxon>Coprinopsis</taxon>
    </lineage>
</organism>
<dbReference type="Gene3D" id="2.40.40.10">
    <property type="entry name" value="RlpA-like domain"/>
    <property type="match status" value="1"/>
</dbReference>
<keyword evidence="6" id="KW-1185">Reference proteome</keyword>
<dbReference type="InterPro" id="IPR010829">
    <property type="entry name" value="Cerato-platanin"/>
</dbReference>